<dbReference type="Proteomes" id="UP000288388">
    <property type="component" value="Unassembled WGS sequence"/>
</dbReference>
<dbReference type="AlphaFoldDB" id="A0A437UN54"/>
<reference evidence="1 2" key="1">
    <citation type="submission" date="2018-12" db="EMBL/GenBank/DDBJ databases">
        <title>A novel vanA-carrying plasmid in a clinical isolate of Enterococcus avium.</title>
        <authorList>
            <person name="Bernasconi O.J."/>
            <person name="Luzzaro F."/>
            <person name="Endimiani A."/>
        </authorList>
    </citation>
    <scope>NUCLEOTIDE SEQUENCE [LARGE SCALE GENOMIC DNA]</scope>
    <source>
        <strain evidence="1 2">LC0559/18</strain>
    </source>
</reference>
<proteinExistence type="predicted"/>
<evidence type="ECO:0008006" key="3">
    <source>
        <dbReference type="Google" id="ProtNLM"/>
    </source>
</evidence>
<evidence type="ECO:0000313" key="1">
    <source>
        <dbReference type="EMBL" id="RVU95021.1"/>
    </source>
</evidence>
<protein>
    <recommendedName>
        <fullName evidence="3">Major tail protein</fullName>
    </recommendedName>
</protein>
<sequence length="272" mass="29560">MAKDQFFHFNKKNIQGGAGRLIIGEDITFRPTKISDVMDLKTFELKEGFRDLGGTTEGISRSRGNETEEVTIDQSVTPIDTTISGWTNTIGTTLMENSIDNRSLAMAGGDITETAADLGDPATLAAAINKGNRKIKVASGKGVDFESVRFAKIGEETIEISSVQAADDLITLKKGVSKAYSTTDVLTPVKELGTKTISYGAPTSIASYSLTLIVKREDGTFLMVHYYEVKISDNVETNHGKEKATLPVSFTSFAQDDLPEDENVYIEIEQVL</sequence>
<accession>A0A437UN54</accession>
<dbReference type="RefSeq" id="WP_127978899.1">
    <property type="nucleotide sequence ID" value="NZ_RYZS01000001.1"/>
</dbReference>
<comment type="caution">
    <text evidence="1">The sequence shown here is derived from an EMBL/GenBank/DDBJ whole genome shotgun (WGS) entry which is preliminary data.</text>
</comment>
<gene>
    <name evidence="1" type="ORF">EK398_09205</name>
</gene>
<dbReference type="EMBL" id="RYZS01000001">
    <property type="protein sequence ID" value="RVU95021.1"/>
    <property type="molecule type" value="Genomic_DNA"/>
</dbReference>
<evidence type="ECO:0000313" key="2">
    <source>
        <dbReference type="Proteomes" id="UP000288388"/>
    </source>
</evidence>
<organism evidence="1 2">
    <name type="scientific">Enterococcus avium</name>
    <name type="common">Streptococcus avium</name>
    <dbReference type="NCBI Taxonomy" id="33945"/>
    <lineage>
        <taxon>Bacteria</taxon>
        <taxon>Bacillati</taxon>
        <taxon>Bacillota</taxon>
        <taxon>Bacilli</taxon>
        <taxon>Lactobacillales</taxon>
        <taxon>Enterococcaceae</taxon>
        <taxon>Enterococcus</taxon>
    </lineage>
</organism>
<name>A0A437UN54_ENTAV</name>